<dbReference type="EMBL" id="AZDA01000111">
    <property type="protein sequence ID" value="KRK33564.1"/>
    <property type="molecule type" value="Genomic_DNA"/>
</dbReference>
<evidence type="ECO:0000313" key="2">
    <source>
        <dbReference type="Proteomes" id="UP000051461"/>
    </source>
</evidence>
<dbReference type="SUPFAM" id="SSF46785">
    <property type="entry name" value="Winged helix' DNA-binding domain"/>
    <property type="match status" value="1"/>
</dbReference>
<evidence type="ECO:0000313" key="1">
    <source>
        <dbReference type="EMBL" id="KRK33564.1"/>
    </source>
</evidence>
<dbReference type="Gene3D" id="1.10.10.10">
    <property type="entry name" value="Winged helix-like DNA-binding domain superfamily/Winged helix DNA-binding domain"/>
    <property type="match status" value="1"/>
</dbReference>
<gene>
    <name evidence="1" type="ORF">FC07_GL001150</name>
</gene>
<dbReference type="AlphaFoldDB" id="A0A0R1GHA5"/>
<dbReference type="Proteomes" id="UP000051461">
    <property type="component" value="Unassembled WGS sequence"/>
</dbReference>
<proteinExistence type="predicted"/>
<dbReference type="InterPro" id="IPR036390">
    <property type="entry name" value="WH_DNA-bd_sf"/>
</dbReference>
<keyword evidence="2" id="KW-1185">Reference proteome</keyword>
<dbReference type="PATRIC" id="fig|1423726.3.peg.1191"/>
<protein>
    <submittedName>
        <fullName evidence="1">Uncharacterized protein</fullName>
    </submittedName>
</protein>
<accession>A0A0R1GHA5</accession>
<dbReference type="PANTHER" id="PTHR30432:SF1">
    <property type="entry name" value="DNA-BINDING TRANSCRIPTIONAL DUAL REGULATOR MODE"/>
    <property type="match status" value="1"/>
</dbReference>
<dbReference type="PANTHER" id="PTHR30432">
    <property type="entry name" value="TRANSCRIPTIONAL REGULATOR MODE"/>
    <property type="match status" value="1"/>
</dbReference>
<dbReference type="InterPro" id="IPR036388">
    <property type="entry name" value="WH-like_DNA-bd_sf"/>
</dbReference>
<dbReference type="InterPro" id="IPR051815">
    <property type="entry name" value="Molybdate_resp_trans_reg"/>
</dbReference>
<dbReference type="RefSeq" id="WP_057905331.1">
    <property type="nucleotide sequence ID" value="NZ_AZDA01000111.1"/>
</dbReference>
<dbReference type="OrthoDB" id="285216at2"/>
<reference evidence="1 2" key="1">
    <citation type="journal article" date="2015" name="Genome Announc.">
        <title>Expanding the biotechnology potential of lactobacilli through comparative genomics of 213 strains and associated genera.</title>
        <authorList>
            <person name="Sun Z."/>
            <person name="Harris H.M."/>
            <person name="McCann A."/>
            <person name="Guo C."/>
            <person name="Argimon S."/>
            <person name="Zhang W."/>
            <person name="Yang X."/>
            <person name="Jeffery I.B."/>
            <person name="Cooney J.C."/>
            <person name="Kagawa T.F."/>
            <person name="Liu W."/>
            <person name="Song Y."/>
            <person name="Salvetti E."/>
            <person name="Wrobel A."/>
            <person name="Rasinkangas P."/>
            <person name="Parkhill J."/>
            <person name="Rea M.C."/>
            <person name="O'Sullivan O."/>
            <person name="Ritari J."/>
            <person name="Douillard F.P."/>
            <person name="Paul Ross R."/>
            <person name="Yang R."/>
            <person name="Briner A.E."/>
            <person name="Felis G.E."/>
            <person name="de Vos W.M."/>
            <person name="Barrangou R."/>
            <person name="Klaenhammer T.R."/>
            <person name="Caufield P.W."/>
            <person name="Cui Y."/>
            <person name="Zhang H."/>
            <person name="O'Toole P.W."/>
        </authorList>
    </citation>
    <scope>NUCLEOTIDE SEQUENCE [LARGE SCALE GENOMIC DNA]</scope>
    <source>
        <strain evidence="1 2">DSM 20003</strain>
    </source>
</reference>
<dbReference type="STRING" id="1423726.FC07_GL001150"/>
<sequence length="122" mass="13825">MVNNDKFHYQIQLILQQQHAQITPEVIELLAGIKQSGSLLLATQHCHFSYNKAWRLIKQVEHEIQTPLVHSVNGGANGGGTRLTETGILILKKYTSFQKKVTPLVEQCFQEVFATEESNNHE</sequence>
<comment type="caution">
    <text evidence="1">The sequence shown here is derived from an EMBL/GenBank/DDBJ whole genome shotgun (WGS) entry which is preliminary data.</text>
</comment>
<organism evidence="1 2">
    <name type="scientific">Loigolactobacillus bifermentans DSM 20003</name>
    <dbReference type="NCBI Taxonomy" id="1423726"/>
    <lineage>
        <taxon>Bacteria</taxon>
        <taxon>Bacillati</taxon>
        <taxon>Bacillota</taxon>
        <taxon>Bacilli</taxon>
        <taxon>Lactobacillales</taxon>
        <taxon>Lactobacillaceae</taxon>
        <taxon>Loigolactobacillus</taxon>
    </lineage>
</organism>
<name>A0A0R1GHA5_9LACO</name>